<dbReference type="AlphaFoldDB" id="A0A926IRY7"/>
<dbReference type="SUPFAM" id="SSF69304">
    <property type="entry name" value="Tricorn protease N-terminal domain"/>
    <property type="match status" value="1"/>
</dbReference>
<sequence>MRKIILKGITGSEKAVFLDGEKNLCMQSDGGEKEVIFPHSGSEFDVYQNELGKIHIALQDEGGNLFYLLFSENKWLNFNLLKSKNAGCKFSDIKLFDINGNVNLFYSLKHGERYLLIHHKIDLQSTKKPNVLDYAENGKYSAFADGKGNIHILYKNETGRFMYRIYNVFSGEYSHKPLNIDEETEAFCGICGFNAEVYIAYVTRSKTHYSIVFYSVKSGEKKTIGFGTDSVVVPYMYTSSGSIVVAWKERYSCYSCSTKDFGKTFSKTNFLGSNAINTVIKDCSSNTRYA</sequence>
<comment type="caution">
    <text evidence="1">The sequence shown here is derived from an EMBL/GenBank/DDBJ whole genome shotgun (WGS) entry which is preliminary data.</text>
</comment>
<evidence type="ECO:0000313" key="1">
    <source>
        <dbReference type="EMBL" id="MBC8595441.1"/>
    </source>
</evidence>
<organism evidence="1 2">
    <name type="scientific">Qingrenia yutianensis</name>
    <dbReference type="NCBI Taxonomy" id="2763676"/>
    <lineage>
        <taxon>Bacteria</taxon>
        <taxon>Bacillati</taxon>
        <taxon>Bacillota</taxon>
        <taxon>Clostridia</taxon>
        <taxon>Eubacteriales</taxon>
        <taxon>Oscillospiraceae</taxon>
        <taxon>Qingrenia</taxon>
    </lineage>
</organism>
<dbReference type="Proteomes" id="UP000647416">
    <property type="component" value="Unassembled WGS sequence"/>
</dbReference>
<dbReference type="EMBL" id="JACRTE010000001">
    <property type="protein sequence ID" value="MBC8595441.1"/>
    <property type="molecule type" value="Genomic_DNA"/>
</dbReference>
<protein>
    <submittedName>
        <fullName evidence="1">Uncharacterized protein</fullName>
    </submittedName>
</protein>
<proteinExistence type="predicted"/>
<name>A0A926IRY7_9FIRM</name>
<keyword evidence="2" id="KW-1185">Reference proteome</keyword>
<reference evidence="1" key="1">
    <citation type="submission" date="2020-08" db="EMBL/GenBank/DDBJ databases">
        <title>Genome public.</title>
        <authorList>
            <person name="Liu C."/>
            <person name="Sun Q."/>
        </authorList>
    </citation>
    <scope>NUCLEOTIDE SEQUENCE</scope>
    <source>
        <strain evidence="1">NSJ-50</strain>
    </source>
</reference>
<evidence type="ECO:0000313" key="2">
    <source>
        <dbReference type="Proteomes" id="UP000647416"/>
    </source>
</evidence>
<gene>
    <name evidence="1" type="ORF">H8706_00965</name>
</gene>
<dbReference type="RefSeq" id="WP_262431133.1">
    <property type="nucleotide sequence ID" value="NZ_JACRTE010000001.1"/>
</dbReference>
<accession>A0A926IRY7</accession>